<accession>A0A9P1H213</accession>
<organism evidence="2 3">
    <name type="scientific">Parascedosporium putredinis</name>
    <dbReference type="NCBI Taxonomy" id="1442378"/>
    <lineage>
        <taxon>Eukaryota</taxon>
        <taxon>Fungi</taxon>
        <taxon>Dikarya</taxon>
        <taxon>Ascomycota</taxon>
        <taxon>Pezizomycotina</taxon>
        <taxon>Sordariomycetes</taxon>
        <taxon>Hypocreomycetidae</taxon>
        <taxon>Microascales</taxon>
        <taxon>Microascaceae</taxon>
        <taxon>Parascedosporium</taxon>
    </lineage>
</organism>
<comment type="caution">
    <text evidence="2">The sequence shown here is derived from an EMBL/GenBank/DDBJ whole genome shotgun (WGS) entry which is preliminary data.</text>
</comment>
<evidence type="ECO:0000256" key="1">
    <source>
        <dbReference type="SAM" id="MobiDB-lite"/>
    </source>
</evidence>
<sequence length="144" mass="14678">MERGSLFISTEQRARGLGHGPVPRVRRVVPAGAGPRHILQLDVAFYLGPLGGDPNADPSPRPAGAGGDDVVIGTGLEIRRRPGLAGHREGSRAAGGGRGESATVVWAAEVGFGEAAEGSAAADLDNGGAYGDEEEEDEGVMIQV</sequence>
<evidence type="ECO:0000313" key="3">
    <source>
        <dbReference type="Proteomes" id="UP000838763"/>
    </source>
</evidence>
<dbReference type="AlphaFoldDB" id="A0A9P1H213"/>
<reference evidence="2" key="1">
    <citation type="submission" date="2022-11" db="EMBL/GenBank/DDBJ databases">
        <authorList>
            <person name="Scott C."/>
            <person name="Bruce N."/>
        </authorList>
    </citation>
    <scope>NUCLEOTIDE SEQUENCE</scope>
</reference>
<protein>
    <submittedName>
        <fullName evidence="2">Uncharacterized protein</fullName>
    </submittedName>
</protein>
<dbReference type="Proteomes" id="UP000838763">
    <property type="component" value="Unassembled WGS sequence"/>
</dbReference>
<feature type="region of interest" description="Disordered" evidence="1">
    <location>
        <begin position="117"/>
        <end position="144"/>
    </location>
</feature>
<dbReference type="EMBL" id="CALLCH030000012">
    <property type="protein sequence ID" value="CAI4215222.1"/>
    <property type="molecule type" value="Genomic_DNA"/>
</dbReference>
<name>A0A9P1H213_9PEZI</name>
<feature type="region of interest" description="Disordered" evidence="1">
    <location>
        <begin position="50"/>
        <end position="100"/>
    </location>
</feature>
<proteinExistence type="predicted"/>
<evidence type="ECO:0000313" key="2">
    <source>
        <dbReference type="EMBL" id="CAI4215222.1"/>
    </source>
</evidence>
<gene>
    <name evidence="2" type="ORF">PPNO1_LOCUS4938</name>
</gene>
<keyword evidence="3" id="KW-1185">Reference proteome</keyword>
<feature type="compositionally biased region" description="Acidic residues" evidence="1">
    <location>
        <begin position="131"/>
        <end position="144"/>
    </location>
</feature>